<feature type="transmembrane region" description="Helical" evidence="15">
    <location>
        <begin position="2185"/>
        <end position="2211"/>
    </location>
</feature>
<dbReference type="Pfam" id="PF00057">
    <property type="entry name" value="Ldl_recept_a"/>
    <property type="match status" value="4"/>
</dbReference>
<dbReference type="Proteomes" id="UP000242188">
    <property type="component" value="Unassembled WGS sequence"/>
</dbReference>
<feature type="transmembrane region" description="Helical" evidence="15">
    <location>
        <begin position="2105"/>
        <end position="2128"/>
    </location>
</feature>
<evidence type="ECO:0000256" key="11">
    <source>
        <dbReference type="ARBA" id="ARBA00023170"/>
    </source>
</evidence>
<dbReference type="SUPFAM" id="SSF52058">
    <property type="entry name" value="L domain-like"/>
    <property type="match status" value="1"/>
</dbReference>
<dbReference type="SUPFAM" id="SSF49785">
    <property type="entry name" value="Galactose-binding domain-like"/>
    <property type="match status" value="2"/>
</dbReference>
<dbReference type="InterPro" id="IPR001304">
    <property type="entry name" value="C-type_lectin-like"/>
</dbReference>
<feature type="domain" description="Kringle" evidence="19">
    <location>
        <begin position="273"/>
        <end position="345"/>
    </location>
</feature>
<feature type="transmembrane region" description="Helical" evidence="15">
    <location>
        <begin position="2149"/>
        <end position="2173"/>
    </location>
</feature>
<dbReference type="CDD" id="cd00037">
    <property type="entry name" value="CLECT"/>
    <property type="match status" value="1"/>
</dbReference>
<dbReference type="PROSITE" id="PS01209">
    <property type="entry name" value="LDLRA_1"/>
    <property type="match status" value="2"/>
</dbReference>
<feature type="transmembrane region" description="Helical" evidence="15">
    <location>
        <begin position="2054"/>
        <end position="2074"/>
    </location>
</feature>
<feature type="disulfide bond" evidence="14">
    <location>
        <begin position="1272"/>
        <end position="1287"/>
    </location>
</feature>
<evidence type="ECO:0000256" key="12">
    <source>
        <dbReference type="ARBA" id="ARBA00023224"/>
    </source>
</evidence>
<dbReference type="PROSITE" id="PS50022">
    <property type="entry name" value="FA58C_3"/>
    <property type="match status" value="1"/>
</dbReference>
<feature type="disulfide bond" evidence="14">
    <location>
        <begin position="1338"/>
        <end position="1356"/>
    </location>
</feature>
<dbReference type="SMART" id="SM00042">
    <property type="entry name" value="CUB"/>
    <property type="match status" value="1"/>
</dbReference>
<dbReference type="InterPro" id="IPR035914">
    <property type="entry name" value="Sperma_CUB_dom_sf"/>
</dbReference>
<dbReference type="PROSITE" id="PS50262">
    <property type="entry name" value="G_PROTEIN_RECEP_F1_2"/>
    <property type="match status" value="1"/>
</dbReference>
<dbReference type="SUPFAM" id="SSF49854">
    <property type="entry name" value="Spermadhesin, CUB domain"/>
    <property type="match status" value="2"/>
</dbReference>
<dbReference type="Gene3D" id="2.60.120.260">
    <property type="entry name" value="Galactose-binding domain-like"/>
    <property type="match status" value="2"/>
</dbReference>
<dbReference type="PANTHER" id="PTHR24372">
    <property type="entry name" value="GLYCOPROTEIN HORMONE RECEPTOR"/>
    <property type="match status" value="1"/>
</dbReference>
<name>A0A210PF06_MIZYE</name>
<sequence length="2364" mass="266565">MSSESSACLSVNCGNGGTINNVTCQCLCSANFTGLECETEIGRSAWPAGQYAIPMSGFGCPEMDRFGWTRGYVNLTLPQASRKQLWNDDDLLTIEPHIMGPFHTHVMMINFCLKQNTSMINSAGSSWPAGDYCIYKSGDECPLDFVDGSITINGYTFTNGDMGGILPSLSYGEGNDTFLELHYCCRNDGHLDDEISLPSEFPFVLLKGSSAKACQNVSEMDVMEEVFYMTNEHDNWEFSGHYTNVTRKDRHVGVPYCYYKPKARRECYYPNDHGASYNGRHNTSASGKSCVRWSELPDDPYATTRYWVYEREENYCGTVDYTPEEKQPMCFVGMETREKCDVPICVEDPDLEVIESGKPAYSFKYYATNDPFLATDGIIGDVSFVTTRPQLKPFLQVDIQEWYEVHAILIHRKNQWFPVNCRQLGSFVSKNQWDFLDYGATRCDDIRFTTKNKVFRLQCMRPIVGRYITIRNFDSTDTFYNAGKFYFLEINEMQIIGKKTGRGQHMGLMSGDVFDYQIDSSSNIAEDIMSDDGRLELPGRGWCPAVGDTSPWFRVDFIIPVVVQGLRIQGWQEGNTRKLTKQFTVKYGNDLSNLTTYYDPPGIIKVFETFDHYESSAIQDFNLNHEVMTRFIHLDILGTQNDACLKLEVIGCPKRSLRAIRCENGSLDFGFEELKYHSWWAVFPPENVISNVSLEECRQLVVDKGYNSYSYDARTIICIVHVGHRYYRSFTSSWVRDSMYTNLAGNRLCFQDITDMSQCGEDIYLAPGEGVRHLRSPSFPLSYGQHINCAWVIKASPGKFIKLEAVYISLGSKVKWNDIVKAGDTTEDVIVCSDEIKIYRTLDAHITISHATKTATVQQFQKSTIFSSSSTLHVEVNSCFLYSKSKERNFEFAVEESDVSGCGLESGQCIITCTLQSAYIGTPGFPADISMADTCSWTIHGTFGNFVRLHILNLDIVDSNRSCVKSFIAVYDVTLDGELSLLSKMCSADREYNVLVSSWHTMQIEFRAGDGSGKGFFGKYELVDSAQTEINITDEGCLPGWTRLAASCYNLFTEINNHSNSARHGVSWIQSRDHCAAKGGYLVSIGSVEEMTYIHYLMTKVWGGVDNGEAYIGLQKIFDDEDVKYEWLDGTPLTYTAWFKDPRTSTSQPDGLASERCTVIRLFSINSLDNWHDIACAYDRIPSYICEMSSSTDSNETNRQDIFPATTATSITNSSGFHCNNGEDISRQFVCDGKGDCRDSSDEHGCGVSNTTCAPHQFRCNDGKCISLSLFCDFIPHCQDKSDETNCVHHECEPGEFRCKNGHCLPEHMVCDLKEDCKDGSDEDKDDCETCRAENFLCYDQTCIRGSRQCDGNIDCGGRFSEDESQQCERQQHSSCTDLLSLGIATNGEYLVTLGTETTVRVECTFSTSNDKTSVKTIVHHDHEEWRIGVVNNIDDVIEYRIPMSHIDILKKQYRCSQKIRLKCHMSPAVINQWQGGNGVWHDSINEGQLNGTCSCPMFHKCDTQLDRCNCTTEFYDWYVVGVNDVFEDSGDIAVQDDLPIIGIAAGLAGGIYSYLGFKVDPLVCENDEIGESARFLCRSGISVDKSVYCLMDYDEYGEIKGCRDLSHLDYCSDFECPPDFAKCSNSYCIPVRFLCDDEKHCSNGEDEDMCDRTCVGLFRCHKSDVCLGQVQVCDGIPNCPEGDDEDLCNVTCPSGCTCNELTAECNNITVASNDTFAVFSNIRKLSFKASDFSLGIPKLKTYVLAELNLSRNSIKHLTPENFENLNNIYTLDLSHNALTSIVAETFHNLRNLRTLHLHGNTALRFIHPDAFAGLSVLPSLIIHQTLIKKIASKTFVGLDQITVLNLTQNRITQVEDFAFASLKELSVLDIRSNNIQEFSDGIFNGLTNLKELYTDAYMFCCVKPETVTDKNCHPYQDEFSSCSDLMREDHLRSFLWIIGCLSLLGNAGVIIYKVIYDRRSLKKGHGIFIMNLGCADFLMGVYMLIIAIADTMFRGRYIWNDIYWRNSIICKFAGVLATVSSEASVMFLLLITIDRFVSVKFVFGQIQFTKRKAMFTCMGVWLITWSIAVLPLFPIKYFKGQFYSRSAVCLALPLTREWPAGWEYGTAIFIFVNFIIFISIAIGQVLIYKEVSSTHELIKSQRRSQDAAIARSLFLVVFSDFLCWFPLGIMGLMALSGHHIPPAVYAWAAVFVLPINSALNPILYTFSAIIRQRKNSRYRASTKTAISRLSTSTSTPESIWSDICNSDKFIIGAELPCHLTLKEYTKEGAPDVGEIYKIVTDLAGHLDFLHRRKLLHGSVSDEMVIVTRDKNKKLRAYSRLDPSVVDEEAPYGYPDIEAMGRVVIKLLRWNQRTSGSRRKTRKI</sequence>
<evidence type="ECO:0000259" key="19">
    <source>
        <dbReference type="PROSITE" id="PS50070"/>
    </source>
</evidence>
<evidence type="ECO:0000259" key="17">
    <source>
        <dbReference type="PROSITE" id="PS50022"/>
    </source>
</evidence>
<dbReference type="GO" id="GO:0007189">
    <property type="term" value="P:adenylate cyclase-activating G protein-coupled receptor signaling pathway"/>
    <property type="evidence" value="ECO:0007669"/>
    <property type="project" value="TreeGrafter"/>
</dbReference>
<evidence type="ECO:0000256" key="1">
    <source>
        <dbReference type="ARBA" id="ARBA00004651"/>
    </source>
</evidence>
<evidence type="ECO:0000259" key="20">
    <source>
        <dbReference type="PROSITE" id="PS50262"/>
    </source>
</evidence>
<evidence type="ECO:0000256" key="4">
    <source>
        <dbReference type="ARBA" id="ARBA00022614"/>
    </source>
</evidence>
<dbReference type="InterPro" id="IPR001611">
    <property type="entry name" value="Leu-rich_rpt"/>
</dbReference>
<dbReference type="InterPro" id="IPR000859">
    <property type="entry name" value="CUB_dom"/>
</dbReference>
<dbReference type="InterPro" id="IPR000001">
    <property type="entry name" value="Kringle"/>
</dbReference>
<dbReference type="SMART" id="SM00130">
    <property type="entry name" value="KR"/>
    <property type="match status" value="1"/>
</dbReference>
<feature type="disulfide bond" evidence="14">
    <location>
        <begin position="1253"/>
        <end position="1265"/>
    </location>
</feature>
<comment type="caution">
    <text evidence="13">Lacks conserved residue(s) required for the propagation of feature annotation.</text>
</comment>
<dbReference type="SMART" id="SM00034">
    <property type="entry name" value="CLECT"/>
    <property type="match status" value="1"/>
</dbReference>
<keyword evidence="2" id="KW-1003">Cell membrane</keyword>
<evidence type="ECO:0000256" key="15">
    <source>
        <dbReference type="SAM" id="Phobius"/>
    </source>
</evidence>
<evidence type="ECO:0000256" key="10">
    <source>
        <dbReference type="ARBA" id="ARBA00023157"/>
    </source>
</evidence>
<organism evidence="21 22">
    <name type="scientific">Mizuhopecten yessoensis</name>
    <name type="common">Japanese scallop</name>
    <name type="synonym">Patinopecten yessoensis</name>
    <dbReference type="NCBI Taxonomy" id="6573"/>
    <lineage>
        <taxon>Eukaryota</taxon>
        <taxon>Metazoa</taxon>
        <taxon>Spiralia</taxon>
        <taxon>Lophotrochozoa</taxon>
        <taxon>Mollusca</taxon>
        <taxon>Bivalvia</taxon>
        <taxon>Autobranchia</taxon>
        <taxon>Pteriomorphia</taxon>
        <taxon>Pectinida</taxon>
        <taxon>Pectinoidea</taxon>
        <taxon>Pectinidae</taxon>
        <taxon>Mizuhopecten</taxon>
    </lineage>
</organism>
<dbReference type="PROSITE" id="PS50068">
    <property type="entry name" value="LDLRA_2"/>
    <property type="match status" value="6"/>
</dbReference>
<keyword evidence="3 13" id="KW-0420">Kringle</keyword>
<feature type="domain" description="F5/8 type C" evidence="17">
    <location>
        <begin position="501"/>
        <end position="652"/>
    </location>
</feature>
<dbReference type="Gene3D" id="3.80.10.10">
    <property type="entry name" value="Ribonuclease Inhibitor"/>
    <property type="match status" value="1"/>
</dbReference>
<evidence type="ECO:0000256" key="7">
    <source>
        <dbReference type="ARBA" id="ARBA00022989"/>
    </source>
</evidence>
<feature type="disulfide bond" evidence="14">
    <location>
        <begin position="1260"/>
        <end position="1278"/>
    </location>
</feature>
<dbReference type="InterPro" id="IPR036055">
    <property type="entry name" value="LDL_receptor-like_sf"/>
</dbReference>
<dbReference type="Gene3D" id="3.10.100.10">
    <property type="entry name" value="Mannose-Binding Protein A, subunit A"/>
    <property type="match status" value="1"/>
</dbReference>
<feature type="transmembrane region" description="Helical" evidence="15">
    <location>
        <begin position="2009"/>
        <end position="2034"/>
    </location>
</feature>
<dbReference type="SMART" id="SM00192">
    <property type="entry name" value="LDLa"/>
    <property type="match status" value="6"/>
</dbReference>
<dbReference type="InterPro" id="IPR008979">
    <property type="entry name" value="Galactose-bd-like_sf"/>
</dbReference>
<feature type="domain" description="CUB" evidence="16">
    <location>
        <begin position="902"/>
        <end position="1023"/>
    </location>
</feature>
<keyword evidence="22" id="KW-1185">Reference proteome</keyword>
<dbReference type="GO" id="GO:0008528">
    <property type="term" value="F:G protein-coupled peptide receptor activity"/>
    <property type="evidence" value="ECO:0007669"/>
    <property type="project" value="TreeGrafter"/>
</dbReference>
<feature type="transmembrane region" description="Helical" evidence="15">
    <location>
        <begin position="1968"/>
        <end position="1989"/>
    </location>
</feature>
<dbReference type="InterPro" id="IPR023415">
    <property type="entry name" value="LDLR_class-A_CS"/>
</dbReference>
<dbReference type="CDD" id="cd00041">
    <property type="entry name" value="CUB"/>
    <property type="match status" value="1"/>
</dbReference>
<feature type="disulfide bond" evidence="14">
    <location>
        <begin position="1636"/>
        <end position="1651"/>
    </location>
</feature>
<gene>
    <name evidence="21" type="ORF">KP79_PYT11358</name>
</gene>
<evidence type="ECO:0000256" key="14">
    <source>
        <dbReference type="PROSITE-ProRule" id="PRU00124"/>
    </source>
</evidence>
<keyword evidence="12" id="KW-0807">Transducer</keyword>
<evidence type="ECO:0000313" key="21">
    <source>
        <dbReference type="EMBL" id="OWF35041.1"/>
    </source>
</evidence>
<feature type="disulfide bond" evidence="14">
    <location>
        <begin position="1331"/>
        <end position="1343"/>
    </location>
</feature>
<evidence type="ECO:0000256" key="3">
    <source>
        <dbReference type="ARBA" id="ARBA00022572"/>
    </source>
</evidence>
<keyword evidence="9 15" id="KW-0472">Membrane</keyword>
<feature type="domain" description="C-type lectin" evidence="18">
    <location>
        <begin position="1044"/>
        <end position="1176"/>
    </location>
</feature>
<evidence type="ECO:0000256" key="6">
    <source>
        <dbReference type="ARBA" id="ARBA00022737"/>
    </source>
</evidence>
<dbReference type="PANTHER" id="PTHR24372:SF77">
    <property type="entry name" value="G-PROTEIN COUPLED RECEPTORS FAMILY 1 PROFILE DOMAIN-CONTAINING PROTEIN"/>
    <property type="match status" value="1"/>
</dbReference>
<feature type="domain" description="G-protein coupled receptors family 1 profile" evidence="20">
    <location>
        <begin position="1948"/>
        <end position="2205"/>
    </location>
</feature>
<dbReference type="PRINTS" id="PR00261">
    <property type="entry name" value="LDLRECEPTOR"/>
</dbReference>
<dbReference type="InterPro" id="IPR031569">
    <property type="entry name" value="ApeC"/>
</dbReference>
<dbReference type="Pfam" id="PF00754">
    <property type="entry name" value="F5_F8_type_C"/>
    <property type="match status" value="1"/>
</dbReference>
<dbReference type="Pfam" id="PF00001">
    <property type="entry name" value="7tm_1"/>
    <property type="match status" value="1"/>
</dbReference>
<dbReference type="GO" id="GO:0005886">
    <property type="term" value="C:plasma membrane"/>
    <property type="evidence" value="ECO:0007669"/>
    <property type="project" value="UniProtKB-SubCell"/>
</dbReference>
<keyword evidence="10 14" id="KW-1015">Disulfide bond</keyword>
<dbReference type="InterPro" id="IPR000421">
    <property type="entry name" value="FA58C"/>
</dbReference>
<dbReference type="InterPro" id="IPR017452">
    <property type="entry name" value="GPCR_Rhodpsn_7TM"/>
</dbReference>
<comment type="subcellular location">
    <subcellularLocation>
        <location evidence="1">Cell membrane</location>
        <topology evidence="1">Multi-pass membrane protein</topology>
    </subcellularLocation>
</comment>
<feature type="disulfide bond" evidence="14">
    <location>
        <begin position="1219"/>
        <end position="1237"/>
    </location>
</feature>
<evidence type="ECO:0000256" key="9">
    <source>
        <dbReference type="ARBA" id="ARBA00023136"/>
    </source>
</evidence>
<dbReference type="InterPro" id="IPR016187">
    <property type="entry name" value="CTDL_fold"/>
</dbReference>
<feature type="disulfide bond" evidence="14">
    <location>
        <begin position="1292"/>
        <end position="1304"/>
    </location>
</feature>
<evidence type="ECO:0000256" key="8">
    <source>
        <dbReference type="ARBA" id="ARBA00023040"/>
    </source>
</evidence>
<dbReference type="GO" id="GO:0009755">
    <property type="term" value="P:hormone-mediated signaling pathway"/>
    <property type="evidence" value="ECO:0007669"/>
    <property type="project" value="TreeGrafter"/>
</dbReference>
<dbReference type="EMBL" id="NEDP02076743">
    <property type="protein sequence ID" value="OWF35041.1"/>
    <property type="molecule type" value="Genomic_DNA"/>
</dbReference>
<dbReference type="InterPro" id="IPR003591">
    <property type="entry name" value="Leu-rich_rpt_typical-subtyp"/>
</dbReference>
<evidence type="ECO:0000313" key="22">
    <source>
        <dbReference type="Proteomes" id="UP000242188"/>
    </source>
</evidence>
<dbReference type="InterPro" id="IPR032675">
    <property type="entry name" value="LRR_dom_sf"/>
</dbReference>
<feature type="disulfide bond" evidence="14">
    <location>
        <begin position="1231"/>
        <end position="1246"/>
    </location>
</feature>
<dbReference type="SUPFAM" id="SSF57440">
    <property type="entry name" value="Kringle-like"/>
    <property type="match status" value="1"/>
</dbReference>
<evidence type="ECO:0000256" key="13">
    <source>
        <dbReference type="PROSITE-ProRule" id="PRU00121"/>
    </source>
</evidence>
<dbReference type="InterPro" id="IPR016186">
    <property type="entry name" value="C-type_lectin-like/link_sf"/>
</dbReference>
<proteinExistence type="predicted"/>
<keyword evidence="7 15" id="KW-1133">Transmembrane helix</keyword>
<evidence type="ECO:0000259" key="18">
    <source>
        <dbReference type="PROSITE" id="PS50041"/>
    </source>
</evidence>
<protein>
    <submittedName>
        <fullName evidence="21">G-protein coupled receptor GRL101</fullName>
    </submittedName>
</protein>
<dbReference type="PROSITE" id="PS00237">
    <property type="entry name" value="G_PROTEIN_RECEP_F1_1"/>
    <property type="match status" value="1"/>
</dbReference>
<dbReference type="PROSITE" id="PS01180">
    <property type="entry name" value="CUB"/>
    <property type="match status" value="2"/>
</dbReference>
<dbReference type="Gene3D" id="2.60.120.290">
    <property type="entry name" value="Spermadhesin, CUB domain"/>
    <property type="match status" value="2"/>
</dbReference>
<evidence type="ECO:0000256" key="5">
    <source>
        <dbReference type="ARBA" id="ARBA00022692"/>
    </source>
</evidence>
<feature type="disulfide bond" evidence="14">
    <location>
        <begin position="1299"/>
        <end position="1317"/>
    </location>
</feature>
<feature type="transmembrane region" description="Helical" evidence="15">
    <location>
        <begin position="1935"/>
        <end position="1956"/>
    </location>
</feature>
<feature type="disulfide bond" evidence="14">
    <location>
        <begin position="1674"/>
        <end position="1689"/>
    </location>
</feature>
<evidence type="ECO:0000256" key="2">
    <source>
        <dbReference type="ARBA" id="ARBA00022475"/>
    </source>
</evidence>
<comment type="caution">
    <text evidence="21">The sequence shown here is derived from an EMBL/GenBank/DDBJ whole genome shotgun (WGS) entry which is preliminary data.</text>
</comment>
<dbReference type="InterPro" id="IPR002172">
    <property type="entry name" value="LDrepeatLR_classA_rpt"/>
</dbReference>
<dbReference type="PROSITE" id="PS50070">
    <property type="entry name" value="KRINGLE_2"/>
    <property type="match status" value="1"/>
</dbReference>
<accession>A0A210PF06</accession>
<dbReference type="SUPFAM" id="SSF57424">
    <property type="entry name" value="LDL receptor-like module"/>
    <property type="match status" value="5"/>
</dbReference>
<keyword evidence="8" id="KW-0297">G-protein coupled receptor</keyword>
<keyword evidence="6" id="KW-0677">Repeat</keyword>
<dbReference type="PROSITE" id="PS51450">
    <property type="entry name" value="LRR"/>
    <property type="match status" value="1"/>
</dbReference>
<dbReference type="Gene3D" id="2.40.20.10">
    <property type="entry name" value="Plasminogen Kringle 4"/>
    <property type="match status" value="1"/>
</dbReference>
<dbReference type="OrthoDB" id="6116813at2759"/>
<feature type="domain" description="CUB" evidence="16">
    <location>
        <begin position="759"/>
        <end position="804"/>
    </location>
</feature>
<keyword evidence="11 21" id="KW-0675">Receptor</keyword>
<dbReference type="SUPFAM" id="SSF81321">
    <property type="entry name" value="Family A G protein-coupled receptor-like"/>
    <property type="match status" value="1"/>
</dbReference>
<dbReference type="InterPro" id="IPR038178">
    <property type="entry name" value="Kringle_sf"/>
</dbReference>
<dbReference type="Gene3D" id="1.20.1070.10">
    <property type="entry name" value="Rhodopsin 7-helix transmembrane proteins"/>
    <property type="match status" value="1"/>
</dbReference>
<dbReference type="CDD" id="cd00112">
    <property type="entry name" value="LDLa"/>
    <property type="match status" value="5"/>
</dbReference>
<dbReference type="Pfam" id="PF16977">
    <property type="entry name" value="ApeC"/>
    <property type="match status" value="1"/>
</dbReference>
<evidence type="ECO:0000259" key="16">
    <source>
        <dbReference type="PROSITE" id="PS01180"/>
    </source>
</evidence>
<feature type="disulfide bond" evidence="14">
    <location>
        <begin position="1617"/>
        <end position="1629"/>
    </location>
</feature>
<dbReference type="InterPro" id="IPR013806">
    <property type="entry name" value="Kringle-like"/>
</dbReference>
<dbReference type="Pfam" id="PF00431">
    <property type="entry name" value="CUB"/>
    <property type="match status" value="1"/>
</dbReference>
<keyword evidence="4" id="KW-0433">Leucine-rich repeat</keyword>
<dbReference type="Gene3D" id="4.10.400.10">
    <property type="entry name" value="Low-density Lipoprotein Receptor"/>
    <property type="match status" value="4"/>
</dbReference>
<dbReference type="PROSITE" id="PS50041">
    <property type="entry name" value="C_TYPE_LECTIN_2"/>
    <property type="match status" value="1"/>
</dbReference>
<dbReference type="SUPFAM" id="SSF56436">
    <property type="entry name" value="C-type lectin-like"/>
    <property type="match status" value="1"/>
</dbReference>
<dbReference type="SMART" id="SM00369">
    <property type="entry name" value="LRR_TYP"/>
    <property type="match status" value="5"/>
</dbReference>
<dbReference type="Pfam" id="PF13855">
    <property type="entry name" value="LRR_8"/>
    <property type="match status" value="2"/>
</dbReference>
<keyword evidence="5 15" id="KW-0812">Transmembrane</keyword>
<feature type="disulfide bond" evidence="14">
    <location>
        <begin position="1624"/>
        <end position="1642"/>
    </location>
</feature>
<dbReference type="InterPro" id="IPR000276">
    <property type="entry name" value="GPCR_Rhodpsn"/>
</dbReference>
<feature type="disulfide bond" evidence="14">
    <location>
        <begin position="1655"/>
        <end position="1667"/>
    </location>
</feature>
<reference evidence="21 22" key="1">
    <citation type="journal article" date="2017" name="Nat. Ecol. Evol.">
        <title>Scallop genome provides insights into evolution of bilaterian karyotype and development.</title>
        <authorList>
            <person name="Wang S."/>
            <person name="Zhang J."/>
            <person name="Jiao W."/>
            <person name="Li J."/>
            <person name="Xun X."/>
            <person name="Sun Y."/>
            <person name="Guo X."/>
            <person name="Huan P."/>
            <person name="Dong B."/>
            <person name="Zhang L."/>
            <person name="Hu X."/>
            <person name="Sun X."/>
            <person name="Wang J."/>
            <person name="Zhao C."/>
            <person name="Wang Y."/>
            <person name="Wang D."/>
            <person name="Huang X."/>
            <person name="Wang R."/>
            <person name="Lv J."/>
            <person name="Li Y."/>
            <person name="Zhang Z."/>
            <person name="Liu B."/>
            <person name="Lu W."/>
            <person name="Hui Y."/>
            <person name="Liang J."/>
            <person name="Zhou Z."/>
            <person name="Hou R."/>
            <person name="Li X."/>
            <person name="Liu Y."/>
            <person name="Li H."/>
            <person name="Ning X."/>
            <person name="Lin Y."/>
            <person name="Zhao L."/>
            <person name="Xing Q."/>
            <person name="Dou J."/>
            <person name="Li Y."/>
            <person name="Mao J."/>
            <person name="Guo H."/>
            <person name="Dou H."/>
            <person name="Li T."/>
            <person name="Mu C."/>
            <person name="Jiang W."/>
            <person name="Fu Q."/>
            <person name="Fu X."/>
            <person name="Miao Y."/>
            <person name="Liu J."/>
            <person name="Yu Q."/>
            <person name="Li R."/>
            <person name="Liao H."/>
            <person name="Li X."/>
            <person name="Kong Y."/>
            <person name="Jiang Z."/>
            <person name="Chourrout D."/>
            <person name="Li R."/>
            <person name="Bao Z."/>
        </authorList>
    </citation>
    <scope>NUCLEOTIDE SEQUENCE [LARGE SCALE GENOMIC DNA]</scope>
    <source>
        <strain evidence="21 22">PY_sf001</strain>
    </source>
</reference>